<gene>
    <name evidence="2" type="ORF">GCM10007390_00020</name>
</gene>
<protein>
    <submittedName>
        <fullName evidence="2">Membrane protein</fullName>
    </submittedName>
</protein>
<keyword evidence="1" id="KW-1133">Transmembrane helix</keyword>
<dbReference type="Proteomes" id="UP000598271">
    <property type="component" value="Unassembled WGS sequence"/>
</dbReference>
<feature type="transmembrane region" description="Helical" evidence="1">
    <location>
        <begin position="99"/>
        <end position="122"/>
    </location>
</feature>
<dbReference type="EMBL" id="BMXF01000001">
    <property type="protein sequence ID" value="GHB51471.1"/>
    <property type="molecule type" value="Genomic_DNA"/>
</dbReference>
<dbReference type="InterPro" id="IPR006750">
    <property type="entry name" value="YdcZ"/>
</dbReference>
<keyword evidence="1" id="KW-0812">Transmembrane</keyword>
<dbReference type="AlphaFoldDB" id="A0A8J3D1J7"/>
<proteinExistence type="predicted"/>
<name>A0A8J3D1J7_9BACT</name>
<evidence type="ECO:0000313" key="2">
    <source>
        <dbReference type="EMBL" id="GHB51471.1"/>
    </source>
</evidence>
<keyword evidence="3" id="KW-1185">Reference proteome</keyword>
<accession>A0A8J3D1J7</accession>
<dbReference type="Pfam" id="PF04657">
    <property type="entry name" value="DMT_YdcZ"/>
    <property type="match status" value="1"/>
</dbReference>
<dbReference type="GO" id="GO:0005886">
    <property type="term" value="C:plasma membrane"/>
    <property type="evidence" value="ECO:0007669"/>
    <property type="project" value="TreeGrafter"/>
</dbReference>
<feature type="transmembrane region" description="Helical" evidence="1">
    <location>
        <begin position="128"/>
        <end position="146"/>
    </location>
</feature>
<dbReference type="PANTHER" id="PTHR34821:SF2">
    <property type="entry name" value="INNER MEMBRANE PROTEIN YDCZ"/>
    <property type="match status" value="1"/>
</dbReference>
<organism evidence="2 3">
    <name type="scientific">Persicitalea jodogahamensis</name>
    <dbReference type="NCBI Taxonomy" id="402147"/>
    <lineage>
        <taxon>Bacteria</taxon>
        <taxon>Pseudomonadati</taxon>
        <taxon>Bacteroidota</taxon>
        <taxon>Cytophagia</taxon>
        <taxon>Cytophagales</taxon>
        <taxon>Spirosomataceae</taxon>
        <taxon>Persicitalea</taxon>
    </lineage>
</organism>
<keyword evidence="1" id="KW-0472">Membrane</keyword>
<evidence type="ECO:0000256" key="1">
    <source>
        <dbReference type="SAM" id="Phobius"/>
    </source>
</evidence>
<reference evidence="2 3" key="1">
    <citation type="journal article" date="2014" name="Int. J. Syst. Evol. Microbiol.">
        <title>Complete genome sequence of Corynebacterium casei LMG S-19264T (=DSM 44701T), isolated from a smear-ripened cheese.</title>
        <authorList>
            <consortium name="US DOE Joint Genome Institute (JGI-PGF)"/>
            <person name="Walter F."/>
            <person name="Albersmeier A."/>
            <person name="Kalinowski J."/>
            <person name="Ruckert C."/>
        </authorList>
    </citation>
    <scope>NUCLEOTIDE SEQUENCE [LARGE SCALE GENOMIC DNA]</scope>
    <source>
        <strain evidence="2 3">KCTC 12866</strain>
    </source>
</reference>
<comment type="caution">
    <text evidence="2">The sequence shown here is derived from an EMBL/GenBank/DDBJ whole genome shotgun (WGS) entry which is preliminary data.</text>
</comment>
<dbReference type="RefSeq" id="WP_189562172.1">
    <property type="nucleotide sequence ID" value="NZ_BMXF01000001.1"/>
</dbReference>
<evidence type="ECO:0000313" key="3">
    <source>
        <dbReference type="Proteomes" id="UP000598271"/>
    </source>
</evidence>
<sequence>MYWIFIFLAFIIGMATTIQAGVNSQMRVAIDNPILAAIISFSGGLTVLIFAFTFFNTGPVPSLESLRQVSWWKFFGGAFGSFYVLSVIFIVRELGPANMLALAVAGQLIAAIIIDHYGWLGFSITPVSPMRMIGVGFLVVGVYLILKN</sequence>
<feature type="transmembrane region" description="Helical" evidence="1">
    <location>
        <begin position="34"/>
        <end position="54"/>
    </location>
</feature>
<dbReference type="PANTHER" id="PTHR34821">
    <property type="entry name" value="INNER MEMBRANE PROTEIN YDCZ"/>
    <property type="match status" value="1"/>
</dbReference>
<feature type="transmembrane region" description="Helical" evidence="1">
    <location>
        <begin position="74"/>
        <end position="92"/>
    </location>
</feature>
<feature type="transmembrane region" description="Helical" evidence="1">
    <location>
        <begin position="6"/>
        <end position="22"/>
    </location>
</feature>